<dbReference type="UniPathway" id="UPA00135">
    <property type="reaction ID" value="UER00196"/>
</dbReference>
<dbReference type="InterPro" id="IPR029009">
    <property type="entry name" value="ASB_dom_sf"/>
</dbReference>
<evidence type="ECO:0000256" key="7">
    <source>
        <dbReference type="ARBA" id="ARBA00023027"/>
    </source>
</evidence>
<dbReference type="FunFam" id="3.40.50.720:FF:000021">
    <property type="entry name" value="D-3-phosphoglycerate dehydrogenase"/>
    <property type="match status" value="1"/>
</dbReference>
<dbReference type="GO" id="GO:0051287">
    <property type="term" value="F:NAD binding"/>
    <property type="evidence" value="ECO:0007669"/>
    <property type="project" value="UniProtKB-UniRule"/>
</dbReference>
<dbReference type="EC" id="1.1.1.95" evidence="11"/>
<evidence type="ECO:0000256" key="11">
    <source>
        <dbReference type="RuleBase" id="RU363003"/>
    </source>
</evidence>
<evidence type="ECO:0000256" key="1">
    <source>
        <dbReference type="ARBA" id="ARBA00003800"/>
    </source>
</evidence>
<dbReference type="PROSITE" id="PS00671">
    <property type="entry name" value="D_2_HYDROXYACID_DH_3"/>
    <property type="match status" value="1"/>
</dbReference>
<dbReference type="CDD" id="cd12173">
    <property type="entry name" value="PGDH_4"/>
    <property type="match status" value="1"/>
</dbReference>
<dbReference type="NCBIfam" id="TIGR01327">
    <property type="entry name" value="PGDH"/>
    <property type="match status" value="1"/>
</dbReference>
<keyword evidence="8 11" id="KW-0718">Serine biosynthesis</keyword>
<evidence type="ECO:0000256" key="4">
    <source>
        <dbReference type="ARBA" id="ARBA00021582"/>
    </source>
</evidence>
<dbReference type="InterPro" id="IPR006139">
    <property type="entry name" value="D-isomer_2_OHA_DH_cat_dom"/>
</dbReference>
<keyword evidence="7 11" id="KW-0520">NAD</keyword>
<dbReference type="GO" id="GO:0006564">
    <property type="term" value="P:L-serine biosynthetic process"/>
    <property type="evidence" value="ECO:0007669"/>
    <property type="project" value="UniProtKB-UniRule"/>
</dbReference>
<evidence type="ECO:0000313" key="13">
    <source>
        <dbReference type="EMBL" id="KGX91981.1"/>
    </source>
</evidence>
<reference evidence="13 14" key="1">
    <citation type="submission" date="2013-08" db="EMBL/GenBank/DDBJ databases">
        <authorList>
            <person name="Huang J."/>
            <person name="Wang G."/>
        </authorList>
    </citation>
    <scope>NUCLEOTIDE SEQUENCE [LARGE SCALE GENOMIC DNA]</scope>
    <source>
        <strain evidence="13 14">JSM 076056</strain>
    </source>
</reference>
<keyword evidence="14" id="KW-1185">Reference proteome</keyword>
<dbReference type="InterPro" id="IPR029752">
    <property type="entry name" value="D-isomer_DH_CS1"/>
</dbReference>
<dbReference type="PANTHER" id="PTHR42789:SF1">
    <property type="entry name" value="D-ISOMER SPECIFIC 2-HYDROXYACID DEHYDROGENASE FAMILY PROTEIN (AFU_ORTHOLOGUE AFUA_6G10090)"/>
    <property type="match status" value="1"/>
</dbReference>
<dbReference type="FunFam" id="3.30.1330.90:FF:000003">
    <property type="entry name" value="D-3-phosphoglycerate dehydrogenase"/>
    <property type="match status" value="1"/>
</dbReference>
<evidence type="ECO:0000256" key="2">
    <source>
        <dbReference type="ARBA" id="ARBA00005216"/>
    </source>
</evidence>
<evidence type="ECO:0000256" key="8">
    <source>
        <dbReference type="ARBA" id="ARBA00023299"/>
    </source>
</evidence>
<dbReference type="InterPro" id="IPR006236">
    <property type="entry name" value="PGDH"/>
</dbReference>
<comment type="pathway">
    <text evidence="2 11">Amino-acid biosynthesis; L-serine biosynthesis; L-serine from 3-phospho-D-glycerate: step 1/3.</text>
</comment>
<keyword evidence="5 11" id="KW-0028">Amino-acid biosynthesis</keyword>
<sequence length="528" mass="58218">MHNILVSDPISAEGIAALTNRTDLSVDVQTNLSPADLLGVIGKYDALIVRSQTKVTKEIIEAGSQLKVIGRAGVGVDNIDLDAATEKGIIVVNAPDGNTMSTAEHTFAMLMSLSRHIPQAYKSTVEGNWDRKSFKGVELNRKTLGIVGMGRIGTEVSKRAKAFNMDIISYDPFLTEERAEKIGVRKGSLQDIYKEADYITVHTPLTKETHHLIDLEAFQQMKQGVRLINCARGGIIDEDALVEAIDRGIVAGAAIDVFEQEPPERHPLLKRSQVIATPHLGASTEEAQTYVAKDVSEEILHILNNESFKNAVNMPQVPADVRKALEPYYLLGEKIGEMAIQLIQEPPHKVTLTYAGELTDYETESLTRTILKGLLRYHLGSKVNVVNATYMAKSYDLSYSVEYSSSSLDFTNLISVRIETKNETRTLSGTLLSGYGPRIIKIDDYSIDVAPTDHLLYIQHLDTKGMIGHVGTALGEQDINIATMQVGRKDRGGDAIMMITVDKPLPKQVRDQLEAMEHIRSIKEIQLS</sequence>
<dbReference type="EMBL" id="AVPE01000008">
    <property type="protein sequence ID" value="KGX91981.1"/>
    <property type="molecule type" value="Genomic_DNA"/>
</dbReference>
<proteinExistence type="inferred from homology"/>
<dbReference type="PROSITE" id="PS51671">
    <property type="entry name" value="ACT"/>
    <property type="match status" value="1"/>
</dbReference>
<comment type="catalytic activity">
    <reaction evidence="9">
        <text>(R)-2-hydroxyglutarate + NAD(+) = 2-oxoglutarate + NADH + H(+)</text>
        <dbReference type="Rhea" id="RHEA:49612"/>
        <dbReference type="ChEBI" id="CHEBI:15378"/>
        <dbReference type="ChEBI" id="CHEBI:15801"/>
        <dbReference type="ChEBI" id="CHEBI:16810"/>
        <dbReference type="ChEBI" id="CHEBI:57540"/>
        <dbReference type="ChEBI" id="CHEBI:57945"/>
        <dbReference type="EC" id="1.1.1.399"/>
    </reaction>
</comment>
<dbReference type="PROSITE" id="PS00065">
    <property type="entry name" value="D_2_HYDROXYACID_DH_1"/>
    <property type="match status" value="1"/>
</dbReference>
<evidence type="ECO:0000259" key="12">
    <source>
        <dbReference type="PROSITE" id="PS51671"/>
    </source>
</evidence>
<protein>
    <recommendedName>
        <fullName evidence="4 11">D-3-phosphoglycerate dehydrogenase</fullName>
        <ecNumber evidence="11">1.1.1.95</ecNumber>
    </recommendedName>
</protein>
<comment type="caution">
    <text evidence="13">The sequence shown here is derived from an EMBL/GenBank/DDBJ whole genome shotgun (WGS) entry which is preliminary data.</text>
</comment>
<evidence type="ECO:0000256" key="9">
    <source>
        <dbReference type="ARBA" id="ARBA00048126"/>
    </source>
</evidence>
<dbReference type="InterPro" id="IPR006140">
    <property type="entry name" value="D-isomer_DH_NAD-bd"/>
</dbReference>
<comment type="similarity">
    <text evidence="3 11">Belongs to the D-isomer specific 2-hydroxyacid dehydrogenase family.</text>
</comment>
<dbReference type="Gene3D" id="3.30.1330.90">
    <property type="entry name" value="D-3-phosphoglycerate dehydrogenase, domain 3"/>
    <property type="match status" value="1"/>
</dbReference>
<dbReference type="Proteomes" id="UP000030528">
    <property type="component" value="Unassembled WGS sequence"/>
</dbReference>
<keyword evidence="6 11" id="KW-0560">Oxidoreductase</keyword>
<dbReference type="InterPro" id="IPR050857">
    <property type="entry name" value="D-2-hydroxyacid_DH"/>
</dbReference>
<evidence type="ECO:0000256" key="5">
    <source>
        <dbReference type="ARBA" id="ARBA00022605"/>
    </source>
</evidence>
<dbReference type="SUPFAM" id="SSF51735">
    <property type="entry name" value="NAD(P)-binding Rossmann-fold domains"/>
    <property type="match status" value="1"/>
</dbReference>
<dbReference type="STRING" id="1385510.GCA_000425205_00572"/>
<dbReference type="InterPro" id="IPR036291">
    <property type="entry name" value="NAD(P)-bd_dom_sf"/>
</dbReference>
<name>A0A0A5GFJ3_9BACI</name>
<evidence type="ECO:0000256" key="10">
    <source>
        <dbReference type="ARBA" id="ARBA00048731"/>
    </source>
</evidence>
<evidence type="ECO:0000256" key="6">
    <source>
        <dbReference type="ARBA" id="ARBA00023002"/>
    </source>
</evidence>
<dbReference type="Gene3D" id="3.30.70.260">
    <property type="match status" value="1"/>
</dbReference>
<gene>
    <name evidence="13" type="ORF">N781_02820</name>
</gene>
<evidence type="ECO:0000313" key="14">
    <source>
        <dbReference type="Proteomes" id="UP000030528"/>
    </source>
</evidence>
<dbReference type="eggNOG" id="COG0111">
    <property type="taxonomic scope" value="Bacteria"/>
</dbReference>
<dbReference type="AlphaFoldDB" id="A0A0A5GFJ3"/>
<dbReference type="InterPro" id="IPR002912">
    <property type="entry name" value="ACT_dom"/>
</dbReference>
<dbReference type="Pfam" id="PF02826">
    <property type="entry name" value="2-Hacid_dh_C"/>
    <property type="match status" value="1"/>
</dbReference>
<dbReference type="Pfam" id="PF19304">
    <property type="entry name" value="PGDH_inter"/>
    <property type="match status" value="1"/>
</dbReference>
<comment type="catalytic activity">
    <reaction evidence="10 11">
        <text>(2R)-3-phosphoglycerate + NAD(+) = 3-phosphooxypyruvate + NADH + H(+)</text>
        <dbReference type="Rhea" id="RHEA:12641"/>
        <dbReference type="ChEBI" id="CHEBI:15378"/>
        <dbReference type="ChEBI" id="CHEBI:18110"/>
        <dbReference type="ChEBI" id="CHEBI:57540"/>
        <dbReference type="ChEBI" id="CHEBI:57945"/>
        <dbReference type="ChEBI" id="CHEBI:58272"/>
        <dbReference type="EC" id="1.1.1.95"/>
    </reaction>
</comment>
<dbReference type="Pfam" id="PF00389">
    <property type="entry name" value="2-Hacid_dh"/>
    <property type="match status" value="1"/>
</dbReference>
<feature type="domain" description="ACT" evidence="12">
    <location>
        <begin position="455"/>
        <end position="528"/>
    </location>
</feature>
<organism evidence="13 14">
    <name type="scientific">Pontibacillus halophilus JSM 076056 = DSM 19796</name>
    <dbReference type="NCBI Taxonomy" id="1385510"/>
    <lineage>
        <taxon>Bacteria</taxon>
        <taxon>Bacillati</taxon>
        <taxon>Bacillota</taxon>
        <taxon>Bacilli</taxon>
        <taxon>Bacillales</taxon>
        <taxon>Bacillaceae</taxon>
        <taxon>Pontibacillus</taxon>
    </lineage>
</organism>
<evidence type="ECO:0000256" key="3">
    <source>
        <dbReference type="ARBA" id="ARBA00005854"/>
    </source>
</evidence>
<dbReference type="InterPro" id="IPR029753">
    <property type="entry name" value="D-isomer_DH_CS"/>
</dbReference>
<dbReference type="InterPro" id="IPR045626">
    <property type="entry name" value="PGDH_ASB_dom"/>
</dbReference>
<dbReference type="RefSeq" id="WP_026799358.1">
    <property type="nucleotide sequence ID" value="NZ_AULI01000002.1"/>
</dbReference>
<dbReference type="InterPro" id="IPR045865">
    <property type="entry name" value="ACT-like_dom_sf"/>
</dbReference>
<dbReference type="SUPFAM" id="SSF55021">
    <property type="entry name" value="ACT-like"/>
    <property type="match status" value="1"/>
</dbReference>
<dbReference type="SUPFAM" id="SSF52283">
    <property type="entry name" value="Formate/glycerate dehydrogenase catalytic domain-like"/>
    <property type="match status" value="1"/>
</dbReference>
<dbReference type="Pfam" id="PF01842">
    <property type="entry name" value="ACT"/>
    <property type="match status" value="1"/>
</dbReference>
<comment type="function">
    <text evidence="1">Catalyzes the reversible oxidation of 3-phospho-D-glycerate to 3-phosphonooxypyruvate, the first step of the phosphorylated L-serine biosynthesis pathway. Also catalyzes the reversible oxidation of 2-hydroxyglutarate to 2-oxoglutarate.</text>
</comment>
<dbReference type="PANTHER" id="PTHR42789">
    <property type="entry name" value="D-ISOMER SPECIFIC 2-HYDROXYACID DEHYDROGENASE FAMILY PROTEIN (AFU_ORTHOLOGUE AFUA_6G10090)"/>
    <property type="match status" value="1"/>
</dbReference>
<dbReference type="GO" id="GO:0004617">
    <property type="term" value="F:phosphoglycerate dehydrogenase activity"/>
    <property type="evidence" value="ECO:0007669"/>
    <property type="project" value="UniProtKB-UniRule"/>
</dbReference>
<dbReference type="SUPFAM" id="SSF143548">
    <property type="entry name" value="Serine metabolism enzymes domain"/>
    <property type="match status" value="1"/>
</dbReference>
<dbReference type="OrthoDB" id="9805416at2"/>
<dbReference type="CDD" id="cd04902">
    <property type="entry name" value="ACT_3PGDH-xct"/>
    <property type="match status" value="1"/>
</dbReference>
<dbReference type="Gene3D" id="3.40.50.720">
    <property type="entry name" value="NAD(P)-binding Rossmann-like Domain"/>
    <property type="match status" value="2"/>
</dbReference>
<dbReference type="FunFam" id="3.30.70.260:FF:000008">
    <property type="entry name" value="D-3-phosphoglycerate dehydrogenase, chloroplastic"/>
    <property type="match status" value="1"/>
</dbReference>
<accession>A0A0A5GFJ3</accession>